<comment type="miscellaneous">
    <text evidence="9">During catalysis, the active site Cys acts as a nucleophile attacking the alpha-carbonyl group of tRNA-bound glutamate with the formation of a thioester intermediate between enzyme and glutamate, and the concomitant release of tRNA(Glu). The thioester intermediate is finally reduced by direct hydride transfer from NADPH, to form the product GSA.</text>
</comment>
<comment type="pathway">
    <text evidence="1 9 14">Porphyrin-containing compound metabolism; protoporphyrin-IX biosynthesis; 5-aminolevulinate from L-glutamyl-tRNA(Glu): step 1/2.</text>
</comment>
<dbReference type="InterPro" id="IPR036291">
    <property type="entry name" value="NAD(P)-bd_dom_sf"/>
</dbReference>
<keyword evidence="20" id="KW-1185">Reference proteome</keyword>
<dbReference type="FunFam" id="3.40.50.720:FF:000031">
    <property type="entry name" value="Glutamyl-tRNA reductase"/>
    <property type="match status" value="1"/>
</dbReference>
<evidence type="ECO:0000313" key="19">
    <source>
        <dbReference type="EMBL" id="PYI52206.1"/>
    </source>
</evidence>
<comment type="catalytic activity">
    <reaction evidence="7 9 14">
        <text>(S)-4-amino-5-oxopentanoate + tRNA(Glu) + NADP(+) = L-glutamyl-tRNA(Glu) + NADPH + H(+)</text>
        <dbReference type="Rhea" id="RHEA:12344"/>
        <dbReference type="Rhea" id="RHEA-COMP:9663"/>
        <dbReference type="Rhea" id="RHEA-COMP:9680"/>
        <dbReference type="ChEBI" id="CHEBI:15378"/>
        <dbReference type="ChEBI" id="CHEBI:57501"/>
        <dbReference type="ChEBI" id="CHEBI:57783"/>
        <dbReference type="ChEBI" id="CHEBI:58349"/>
        <dbReference type="ChEBI" id="CHEBI:78442"/>
        <dbReference type="ChEBI" id="CHEBI:78520"/>
        <dbReference type="EC" id="1.2.1.70"/>
    </reaction>
</comment>
<keyword evidence="6 9" id="KW-0627">Porphyrin biosynthesis</keyword>
<feature type="site" description="Important for activity" evidence="9 13">
    <location>
        <position position="99"/>
    </location>
</feature>
<evidence type="ECO:0000256" key="7">
    <source>
        <dbReference type="ARBA" id="ARBA00047464"/>
    </source>
</evidence>
<evidence type="ECO:0000256" key="10">
    <source>
        <dbReference type="PIRSR" id="PIRSR000445-1"/>
    </source>
</evidence>
<feature type="domain" description="Quinate/shikimate 5-dehydrogenase/glutamyl-tRNA reductase" evidence="17">
    <location>
        <begin position="171"/>
        <end position="305"/>
    </location>
</feature>
<dbReference type="Gene3D" id="3.40.50.720">
    <property type="entry name" value="NAD(P)-binding Rossmann-like Domain"/>
    <property type="match status" value="1"/>
</dbReference>
<evidence type="ECO:0000256" key="15">
    <source>
        <dbReference type="SAM" id="MobiDB-lite"/>
    </source>
</evidence>
<feature type="compositionally biased region" description="Basic and acidic residues" evidence="15">
    <location>
        <begin position="436"/>
        <end position="450"/>
    </location>
</feature>
<dbReference type="InterPro" id="IPR036343">
    <property type="entry name" value="GluRdtase_N_sf"/>
</dbReference>
<feature type="domain" description="Glutamyl-tRNA reductase N-terminal" evidence="18">
    <location>
        <begin position="6"/>
        <end position="156"/>
    </location>
</feature>
<dbReference type="InterPro" id="IPR000343">
    <property type="entry name" value="4pyrrol_synth_GluRdtase"/>
</dbReference>
<dbReference type="PANTHER" id="PTHR43013">
    <property type="entry name" value="GLUTAMYL-TRNA REDUCTASE"/>
    <property type="match status" value="1"/>
</dbReference>
<comment type="function">
    <text evidence="9">Catalyzes the NADPH-dependent reduction of glutamyl-tRNA(Glu) to glutamate 1-semialdehyde (GSA).</text>
</comment>
<evidence type="ECO:0000256" key="9">
    <source>
        <dbReference type="HAMAP-Rule" id="MF_00087"/>
    </source>
</evidence>
<gene>
    <name evidence="9" type="primary">hemA</name>
    <name evidence="19" type="ORF">DLM86_22295</name>
</gene>
<feature type="active site" description="Nucleophile" evidence="9 10">
    <location>
        <position position="50"/>
    </location>
</feature>
<keyword evidence="4 9" id="KW-0521">NADP</keyword>
<dbReference type="GO" id="GO:0019353">
    <property type="term" value="P:protoporphyrinogen IX biosynthetic process from glutamate"/>
    <property type="evidence" value="ECO:0007669"/>
    <property type="project" value="TreeGrafter"/>
</dbReference>
<dbReference type="Proteomes" id="UP000247476">
    <property type="component" value="Unassembled WGS sequence"/>
</dbReference>
<evidence type="ECO:0000256" key="2">
    <source>
        <dbReference type="ARBA" id="ARBA00005916"/>
    </source>
</evidence>
<feature type="region of interest" description="Disordered" evidence="15">
    <location>
        <begin position="428"/>
        <end position="466"/>
    </location>
</feature>
<evidence type="ECO:0000313" key="20">
    <source>
        <dbReference type="Proteomes" id="UP000247476"/>
    </source>
</evidence>
<feature type="binding site" evidence="9 11">
    <location>
        <position position="120"/>
    </location>
    <ligand>
        <name>substrate</name>
    </ligand>
</feature>
<dbReference type="InterPro" id="IPR015896">
    <property type="entry name" value="4pyrrol_synth_GluRdtase_dimer"/>
</dbReference>
<dbReference type="RefSeq" id="WP_110842279.1">
    <property type="nucleotide sequence ID" value="NZ_QJVJ01000010.1"/>
</dbReference>
<dbReference type="UniPathway" id="UPA00251">
    <property type="reaction ID" value="UER00316"/>
</dbReference>
<evidence type="ECO:0000256" key="13">
    <source>
        <dbReference type="PIRSR" id="PIRSR000445-4"/>
    </source>
</evidence>
<dbReference type="PROSITE" id="PS00747">
    <property type="entry name" value="GLUTR"/>
    <property type="match status" value="1"/>
</dbReference>
<dbReference type="Pfam" id="PF01488">
    <property type="entry name" value="Shikimate_DH"/>
    <property type="match status" value="1"/>
</dbReference>
<protein>
    <recommendedName>
        <fullName evidence="8 9">Glutamyl-tRNA reductase</fullName>
        <shortName evidence="9">GluTR</shortName>
        <ecNumber evidence="3 9">1.2.1.70</ecNumber>
    </recommendedName>
</protein>
<evidence type="ECO:0000256" key="8">
    <source>
        <dbReference type="ARBA" id="ARBA00068659"/>
    </source>
</evidence>
<dbReference type="InterPro" id="IPR015895">
    <property type="entry name" value="4pyrrol_synth_GluRdtase_N"/>
</dbReference>
<dbReference type="SUPFAM" id="SSF51735">
    <property type="entry name" value="NAD(P)-binding Rossmann-fold domains"/>
    <property type="match status" value="1"/>
</dbReference>
<dbReference type="CDD" id="cd05213">
    <property type="entry name" value="NAD_bind_Glutamyl_tRNA_reduct"/>
    <property type="match status" value="1"/>
</dbReference>
<evidence type="ECO:0000256" key="12">
    <source>
        <dbReference type="PIRSR" id="PIRSR000445-3"/>
    </source>
</evidence>
<reference evidence="19 20" key="1">
    <citation type="submission" date="2018-05" db="EMBL/GenBank/DDBJ databases">
        <title>Paenibacillus flagellatus sp. nov., isolated from selenium mineral soil.</title>
        <authorList>
            <person name="Dai X."/>
        </authorList>
    </citation>
    <scope>NUCLEOTIDE SEQUENCE [LARGE SCALE GENOMIC DNA]</scope>
    <source>
        <strain evidence="19 20">DXL2</strain>
    </source>
</reference>
<feature type="binding site" evidence="9 12">
    <location>
        <begin position="189"/>
        <end position="194"/>
    </location>
    <ligand>
        <name>NADP(+)</name>
        <dbReference type="ChEBI" id="CHEBI:58349"/>
    </ligand>
</feature>
<comment type="subunit">
    <text evidence="9">Homodimer.</text>
</comment>
<evidence type="ECO:0000256" key="5">
    <source>
        <dbReference type="ARBA" id="ARBA00023002"/>
    </source>
</evidence>
<evidence type="ECO:0000259" key="17">
    <source>
        <dbReference type="Pfam" id="PF01488"/>
    </source>
</evidence>
<dbReference type="InterPro" id="IPR018214">
    <property type="entry name" value="GluRdtase_CS"/>
</dbReference>
<dbReference type="NCBIfam" id="TIGR01035">
    <property type="entry name" value="hemA"/>
    <property type="match status" value="1"/>
</dbReference>
<dbReference type="GO" id="GO:0008883">
    <property type="term" value="F:glutamyl-tRNA reductase activity"/>
    <property type="evidence" value="ECO:0007669"/>
    <property type="project" value="UniProtKB-UniRule"/>
</dbReference>
<dbReference type="OrthoDB" id="110209at2"/>
<evidence type="ECO:0000259" key="16">
    <source>
        <dbReference type="Pfam" id="PF00745"/>
    </source>
</evidence>
<comment type="caution">
    <text evidence="19">The sequence shown here is derived from an EMBL/GenBank/DDBJ whole genome shotgun (WGS) entry which is preliminary data.</text>
</comment>
<proteinExistence type="inferred from homology"/>
<dbReference type="PANTHER" id="PTHR43013:SF1">
    <property type="entry name" value="GLUTAMYL-TRNA REDUCTASE"/>
    <property type="match status" value="1"/>
</dbReference>
<comment type="similarity">
    <text evidence="2 9 14">Belongs to the glutamyl-tRNA reductase family.</text>
</comment>
<dbReference type="PIRSF" id="PIRSF000445">
    <property type="entry name" value="4pyrrol_synth_GluRdtase"/>
    <property type="match status" value="1"/>
</dbReference>
<dbReference type="InterPro" id="IPR006151">
    <property type="entry name" value="Shikm_DH/Glu-tRNA_Rdtase"/>
</dbReference>
<keyword evidence="5 9" id="KW-0560">Oxidoreductase</keyword>
<dbReference type="Pfam" id="PF05201">
    <property type="entry name" value="GlutR_N"/>
    <property type="match status" value="1"/>
</dbReference>
<dbReference type="Pfam" id="PF00745">
    <property type="entry name" value="GlutR_dimer"/>
    <property type="match status" value="1"/>
</dbReference>
<dbReference type="InterPro" id="IPR036453">
    <property type="entry name" value="GluRdtase_dimer_dom_sf"/>
</dbReference>
<dbReference type="NCBIfam" id="NF000744">
    <property type="entry name" value="PRK00045.1-3"/>
    <property type="match status" value="1"/>
</dbReference>
<dbReference type="EMBL" id="QJVJ01000010">
    <property type="protein sequence ID" value="PYI52206.1"/>
    <property type="molecule type" value="Genomic_DNA"/>
</dbReference>
<evidence type="ECO:0000256" key="3">
    <source>
        <dbReference type="ARBA" id="ARBA00012970"/>
    </source>
</evidence>
<dbReference type="Gene3D" id="3.30.460.30">
    <property type="entry name" value="Glutamyl-tRNA reductase, N-terminal domain"/>
    <property type="match status" value="1"/>
</dbReference>
<dbReference type="EC" id="1.2.1.70" evidence="3 9"/>
<evidence type="ECO:0000256" key="11">
    <source>
        <dbReference type="PIRSR" id="PIRSR000445-2"/>
    </source>
</evidence>
<feature type="binding site" evidence="9 11">
    <location>
        <begin position="114"/>
        <end position="116"/>
    </location>
    <ligand>
        <name>substrate</name>
    </ligand>
</feature>
<feature type="binding site" evidence="9 11">
    <location>
        <begin position="49"/>
        <end position="52"/>
    </location>
    <ligand>
        <name>substrate</name>
    </ligand>
</feature>
<dbReference type="AlphaFoldDB" id="A0A2V5KSV3"/>
<dbReference type="GO" id="GO:0050661">
    <property type="term" value="F:NADP binding"/>
    <property type="evidence" value="ECO:0007669"/>
    <property type="project" value="InterPro"/>
</dbReference>
<dbReference type="HAMAP" id="MF_00087">
    <property type="entry name" value="Glu_tRNA_reductase"/>
    <property type="match status" value="1"/>
</dbReference>
<dbReference type="SUPFAM" id="SSF69742">
    <property type="entry name" value="Glutamyl tRNA-reductase catalytic, N-terminal domain"/>
    <property type="match status" value="1"/>
</dbReference>
<evidence type="ECO:0000256" key="4">
    <source>
        <dbReference type="ARBA" id="ARBA00022857"/>
    </source>
</evidence>
<evidence type="ECO:0000256" key="14">
    <source>
        <dbReference type="RuleBase" id="RU000584"/>
    </source>
</evidence>
<dbReference type="SUPFAM" id="SSF69075">
    <property type="entry name" value="Glutamyl tRNA-reductase dimerization domain"/>
    <property type="match status" value="1"/>
</dbReference>
<name>A0A2V5KSV3_9BACL</name>
<accession>A0A2V5KSV3</accession>
<dbReference type="FunFam" id="3.30.460.30:FF:000001">
    <property type="entry name" value="Glutamyl-tRNA reductase"/>
    <property type="match status" value="1"/>
</dbReference>
<evidence type="ECO:0000259" key="18">
    <source>
        <dbReference type="Pfam" id="PF05201"/>
    </source>
</evidence>
<organism evidence="19 20">
    <name type="scientific">Paenibacillus flagellatus</name>
    <dbReference type="NCBI Taxonomy" id="2211139"/>
    <lineage>
        <taxon>Bacteria</taxon>
        <taxon>Bacillati</taxon>
        <taxon>Bacillota</taxon>
        <taxon>Bacilli</taxon>
        <taxon>Bacillales</taxon>
        <taxon>Paenibacillaceae</taxon>
        <taxon>Paenibacillus</taxon>
    </lineage>
</organism>
<evidence type="ECO:0000256" key="1">
    <source>
        <dbReference type="ARBA" id="ARBA00005059"/>
    </source>
</evidence>
<sequence length="466" mass="52383">MHIIAVGLNYRTAPVEIREQFAFDESLLPLALRRLKETKSILECVIVSTCNRTELYAVVDRLYMCGHYVRNFLETWFGIPREKMKDYLYIYEDRQAIEHLFRVTAGLDSMVIGETQILGQVRDAFLKAQSEKATGTLFNMLFKQAVTMAKRAHSETSIGENPVSVSYAAVELGKRIFGDFRGKTVLIVGAGKMSELTLKHLTGGGAEKVVVVNRTFEKAVELAAKTNGTARPIERLADELAQADIVISSTGAAGYVLTRDMVQQAVRSRKLRPLFMIDIAVPRDIDPAIAGLSNVYLYDIDDLELIVETNLNERRKEAAKIELMIAKEIESFEQWYKLLGVSPVIRALQEKSAAIHEETMASMLNKLPDLDEREITVIRKLTKSMLNQMMRDPIMRVKELAGERRGDEALGMFTHLFALEERLRLAEEEEAAQSAADKKKDASSEPEERDRKHRVVVAGSELLAGS</sequence>
<feature type="domain" description="Tetrapyrrole biosynthesis glutamyl-tRNA reductase dimerisation" evidence="16">
    <location>
        <begin position="320"/>
        <end position="419"/>
    </location>
</feature>
<comment type="domain">
    <text evidence="9">Possesses an unusual extended V-shaped dimeric structure with each monomer consisting of three distinct domains arranged along a curved 'spinal' alpha-helix. The N-terminal catalytic domain specifically recognizes the glutamate moiety of the substrate. The second domain is the NADPH-binding domain, and the third C-terminal domain is responsible for dimerization.</text>
</comment>
<feature type="binding site" evidence="9 11">
    <location>
        <position position="109"/>
    </location>
    <ligand>
        <name>substrate</name>
    </ligand>
</feature>
<evidence type="ECO:0000256" key="6">
    <source>
        <dbReference type="ARBA" id="ARBA00023244"/>
    </source>
</evidence>